<reference evidence="1 2" key="1">
    <citation type="journal article" date="2018" name="Sci. Rep.">
        <title>Comparative genomics provides insights into the lifestyle and reveals functional heterogeneity of dark septate endophytic fungi.</title>
        <authorList>
            <person name="Knapp D.G."/>
            <person name="Nemeth J.B."/>
            <person name="Barry K."/>
            <person name="Hainaut M."/>
            <person name="Henrissat B."/>
            <person name="Johnson J."/>
            <person name="Kuo A."/>
            <person name="Lim J.H.P."/>
            <person name="Lipzen A."/>
            <person name="Nolan M."/>
            <person name="Ohm R.A."/>
            <person name="Tamas L."/>
            <person name="Grigoriev I.V."/>
            <person name="Spatafora J.W."/>
            <person name="Nagy L.G."/>
            <person name="Kovacs G.M."/>
        </authorList>
    </citation>
    <scope>NUCLEOTIDE SEQUENCE [LARGE SCALE GENOMIC DNA]</scope>
    <source>
        <strain evidence="1 2">DSE2036</strain>
    </source>
</reference>
<dbReference type="Proteomes" id="UP000244855">
    <property type="component" value="Unassembled WGS sequence"/>
</dbReference>
<gene>
    <name evidence="1" type="ORF">DM02DRAFT_479494</name>
</gene>
<feature type="non-terminal residue" evidence="1">
    <location>
        <position position="54"/>
    </location>
</feature>
<evidence type="ECO:0000313" key="2">
    <source>
        <dbReference type="Proteomes" id="UP000244855"/>
    </source>
</evidence>
<accession>A0A2V1D7S7</accession>
<name>A0A2V1D7S7_9PLEO</name>
<keyword evidence="2" id="KW-1185">Reference proteome</keyword>
<organism evidence="1 2">
    <name type="scientific">Periconia macrospinosa</name>
    <dbReference type="NCBI Taxonomy" id="97972"/>
    <lineage>
        <taxon>Eukaryota</taxon>
        <taxon>Fungi</taxon>
        <taxon>Dikarya</taxon>
        <taxon>Ascomycota</taxon>
        <taxon>Pezizomycotina</taxon>
        <taxon>Dothideomycetes</taxon>
        <taxon>Pleosporomycetidae</taxon>
        <taxon>Pleosporales</taxon>
        <taxon>Massarineae</taxon>
        <taxon>Periconiaceae</taxon>
        <taxon>Periconia</taxon>
    </lineage>
</organism>
<proteinExistence type="predicted"/>
<dbReference type="EMBL" id="KZ805550">
    <property type="protein sequence ID" value="PVH94115.1"/>
    <property type="molecule type" value="Genomic_DNA"/>
</dbReference>
<dbReference type="OrthoDB" id="5355526at2759"/>
<sequence length="54" mass="6388">MCIQIVECYAVCRCIYHTHDIDQCKQYPQPGHTPPEKRILVGYLCPQHRDEKTE</sequence>
<evidence type="ECO:0000313" key="1">
    <source>
        <dbReference type="EMBL" id="PVH94115.1"/>
    </source>
</evidence>
<dbReference type="AlphaFoldDB" id="A0A2V1D7S7"/>
<protein>
    <submittedName>
        <fullName evidence="1">Uncharacterized protein</fullName>
    </submittedName>
</protein>